<dbReference type="EMBL" id="PJMY01000003">
    <property type="protein sequence ID" value="PKV90485.1"/>
    <property type="molecule type" value="Genomic_DNA"/>
</dbReference>
<keyword evidence="1" id="KW-0812">Transmembrane</keyword>
<keyword evidence="3" id="KW-1185">Reference proteome</keyword>
<organism evidence="2 3">
    <name type="scientific">Amycolatopsis echigonensis</name>
    <dbReference type="NCBI Taxonomy" id="2576905"/>
    <lineage>
        <taxon>Bacteria</taxon>
        <taxon>Bacillati</taxon>
        <taxon>Actinomycetota</taxon>
        <taxon>Actinomycetes</taxon>
        <taxon>Pseudonocardiales</taxon>
        <taxon>Pseudonocardiaceae</taxon>
        <taxon>Amycolatopsis</taxon>
    </lineage>
</organism>
<keyword evidence="1" id="KW-1133">Transmembrane helix</keyword>
<dbReference type="AlphaFoldDB" id="A0A2N3W9D0"/>
<evidence type="ECO:0000256" key="1">
    <source>
        <dbReference type="SAM" id="Phobius"/>
    </source>
</evidence>
<dbReference type="OrthoDB" id="3638712at2"/>
<proteinExistence type="predicted"/>
<keyword evidence="1" id="KW-0472">Membrane</keyword>
<protein>
    <submittedName>
        <fullName evidence="2">Uncharacterized protein</fullName>
    </submittedName>
</protein>
<comment type="caution">
    <text evidence="2">The sequence shown here is derived from an EMBL/GenBank/DDBJ whole genome shotgun (WGS) entry which is preliminary data.</text>
</comment>
<dbReference type="Proteomes" id="UP000233750">
    <property type="component" value="Unassembled WGS sequence"/>
</dbReference>
<feature type="transmembrane region" description="Helical" evidence="1">
    <location>
        <begin position="40"/>
        <end position="58"/>
    </location>
</feature>
<dbReference type="RefSeq" id="WP_101434692.1">
    <property type="nucleotide sequence ID" value="NZ_PJMY01000003.1"/>
</dbReference>
<gene>
    <name evidence="2" type="ORF">ATK30_1232</name>
</gene>
<name>A0A2N3W9D0_9PSEU</name>
<reference evidence="2 3" key="1">
    <citation type="submission" date="2017-12" db="EMBL/GenBank/DDBJ databases">
        <title>Sequencing the genomes of 1000 Actinobacteria strains.</title>
        <authorList>
            <person name="Klenk H.-P."/>
        </authorList>
    </citation>
    <scope>NUCLEOTIDE SEQUENCE [LARGE SCALE GENOMIC DNA]</scope>
    <source>
        <strain evidence="2 3">DSM 45165</strain>
    </source>
</reference>
<evidence type="ECO:0000313" key="3">
    <source>
        <dbReference type="Proteomes" id="UP000233750"/>
    </source>
</evidence>
<sequence length="68" mass="7269">MIELLGILLVVQGSGGLINRLAGEGHPSWFVQLHVLPPQLHLIASVVLLGAGVAVLFAHQARKRRSRG</sequence>
<evidence type="ECO:0000313" key="2">
    <source>
        <dbReference type="EMBL" id="PKV90485.1"/>
    </source>
</evidence>
<accession>A0A2N3W9D0</accession>